<dbReference type="EMBL" id="QRBI01000107">
    <property type="protein sequence ID" value="RMC12070.1"/>
    <property type="molecule type" value="Genomic_DNA"/>
</dbReference>
<comment type="caution">
    <text evidence="1">The sequence shown here is derived from an EMBL/GenBank/DDBJ whole genome shotgun (WGS) entry which is preliminary data.</text>
</comment>
<protein>
    <submittedName>
        <fullName evidence="1">Uncharacterized protein</fullName>
    </submittedName>
</protein>
<sequence length="71" mass="7650">MAVHQVSAKTVPFSAGHGRENTIKGLWMEARLPASTIIPEAGIMARAKPRHYTCVSSSKFLKPETVSGVLT</sequence>
<gene>
    <name evidence="1" type="ORF">DUI87_11205</name>
</gene>
<proteinExistence type="predicted"/>
<name>A0A3M0KM81_HIRRU</name>
<evidence type="ECO:0000313" key="2">
    <source>
        <dbReference type="Proteomes" id="UP000269221"/>
    </source>
</evidence>
<dbReference type="AlphaFoldDB" id="A0A3M0KM81"/>
<keyword evidence="2" id="KW-1185">Reference proteome</keyword>
<dbReference type="Proteomes" id="UP000269221">
    <property type="component" value="Unassembled WGS sequence"/>
</dbReference>
<accession>A0A3M0KM81</accession>
<organism evidence="1 2">
    <name type="scientific">Hirundo rustica rustica</name>
    <dbReference type="NCBI Taxonomy" id="333673"/>
    <lineage>
        <taxon>Eukaryota</taxon>
        <taxon>Metazoa</taxon>
        <taxon>Chordata</taxon>
        <taxon>Craniata</taxon>
        <taxon>Vertebrata</taxon>
        <taxon>Euteleostomi</taxon>
        <taxon>Archelosauria</taxon>
        <taxon>Archosauria</taxon>
        <taxon>Dinosauria</taxon>
        <taxon>Saurischia</taxon>
        <taxon>Theropoda</taxon>
        <taxon>Coelurosauria</taxon>
        <taxon>Aves</taxon>
        <taxon>Neognathae</taxon>
        <taxon>Neoaves</taxon>
        <taxon>Telluraves</taxon>
        <taxon>Australaves</taxon>
        <taxon>Passeriformes</taxon>
        <taxon>Sylvioidea</taxon>
        <taxon>Hirundinidae</taxon>
        <taxon>Hirundo</taxon>
    </lineage>
</organism>
<evidence type="ECO:0000313" key="1">
    <source>
        <dbReference type="EMBL" id="RMC12070.1"/>
    </source>
</evidence>
<reference evidence="1 2" key="1">
    <citation type="submission" date="2018-07" db="EMBL/GenBank/DDBJ databases">
        <title>A high quality draft genome assembly of the barn swallow (H. rustica rustica).</title>
        <authorList>
            <person name="Formenti G."/>
            <person name="Chiara M."/>
            <person name="Poveda L."/>
            <person name="Francoijs K.-J."/>
            <person name="Bonisoli-Alquati A."/>
            <person name="Canova L."/>
            <person name="Gianfranceschi L."/>
            <person name="Horner D.S."/>
            <person name="Saino N."/>
        </authorList>
    </citation>
    <scope>NUCLEOTIDE SEQUENCE [LARGE SCALE GENOMIC DNA]</scope>
    <source>
        <strain evidence="1">Chelidonia</strain>
        <tissue evidence="1">Blood</tissue>
    </source>
</reference>